<evidence type="ECO:0000313" key="1">
    <source>
        <dbReference type="EMBL" id="MDQ0160782.1"/>
    </source>
</evidence>
<keyword evidence="2" id="KW-1185">Reference proteome</keyword>
<dbReference type="EMBL" id="JAUSTQ010000018">
    <property type="protein sequence ID" value="MDQ0160782.1"/>
    <property type="molecule type" value="Genomic_DNA"/>
</dbReference>
<accession>A0ABT9VII5</accession>
<evidence type="ECO:0008006" key="3">
    <source>
        <dbReference type="Google" id="ProtNLM"/>
    </source>
</evidence>
<evidence type="ECO:0000313" key="2">
    <source>
        <dbReference type="Proteomes" id="UP001224359"/>
    </source>
</evidence>
<reference evidence="1 2" key="1">
    <citation type="submission" date="2023-07" db="EMBL/GenBank/DDBJ databases">
        <title>Genomic Encyclopedia of Type Strains, Phase IV (KMG-IV): sequencing the most valuable type-strain genomes for metagenomic binning, comparative biology and taxonomic classification.</title>
        <authorList>
            <person name="Goeker M."/>
        </authorList>
    </citation>
    <scope>NUCLEOTIDE SEQUENCE [LARGE SCALE GENOMIC DNA]</scope>
    <source>
        <strain evidence="1 2">DSM 16460</strain>
    </source>
</reference>
<sequence length="91" mass="10244">MILFIANGCSSDEETKYLEGVTGEIVEIDDESFLIQDYPGKVDLKYTNETVFKGKSRNELDVGDRVKTWYASEALDSNPLQATASRIEFVE</sequence>
<name>A0ABT9VII5_9BACI</name>
<organism evidence="1 2">
    <name type="scientific">Alkalibacillus salilacus</name>
    <dbReference type="NCBI Taxonomy" id="284582"/>
    <lineage>
        <taxon>Bacteria</taxon>
        <taxon>Bacillati</taxon>
        <taxon>Bacillota</taxon>
        <taxon>Bacilli</taxon>
        <taxon>Bacillales</taxon>
        <taxon>Bacillaceae</taxon>
        <taxon>Alkalibacillus</taxon>
    </lineage>
</organism>
<comment type="caution">
    <text evidence="1">The sequence shown here is derived from an EMBL/GenBank/DDBJ whole genome shotgun (WGS) entry which is preliminary data.</text>
</comment>
<dbReference type="InterPro" id="IPR021598">
    <property type="entry name" value="DUF3221"/>
</dbReference>
<dbReference type="Pfam" id="PF11518">
    <property type="entry name" value="DUF3221"/>
    <property type="match status" value="1"/>
</dbReference>
<protein>
    <recommendedName>
        <fullName evidence="3">DUF3221 domain-containing protein</fullName>
    </recommendedName>
</protein>
<proteinExistence type="predicted"/>
<dbReference type="Proteomes" id="UP001224359">
    <property type="component" value="Unassembled WGS sequence"/>
</dbReference>
<gene>
    <name evidence="1" type="ORF">J2S77_002789</name>
</gene>